<keyword evidence="5" id="KW-1185">Reference proteome</keyword>
<evidence type="ECO:0000313" key="4">
    <source>
        <dbReference type="EMBL" id="MFC5526865.1"/>
    </source>
</evidence>
<dbReference type="PANTHER" id="PTHR35861">
    <property type="match status" value="1"/>
</dbReference>
<dbReference type="Proteomes" id="UP001596114">
    <property type="component" value="Unassembled WGS sequence"/>
</dbReference>
<dbReference type="RefSeq" id="WP_377320984.1">
    <property type="nucleotide sequence ID" value="NZ_JBHSNF010000003.1"/>
</dbReference>
<dbReference type="InterPro" id="IPR020287">
    <property type="entry name" value="Tail_sheath_C"/>
</dbReference>
<evidence type="ECO:0000259" key="2">
    <source>
        <dbReference type="Pfam" id="PF04984"/>
    </source>
</evidence>
<evidence type="ECO:0000259" key="3">
    <source>
        <dbReference type="Pfam" id="PF17482"/>
    </source>
</evidence>
<comment type="similarity">
    <text evidence="1">Belongs to the myoviridae tail sheath protein family.</text>
</comment>
<dbReference type="Gene3D" id="3.40.50.11780">
    <property type="match status" value="2"/>
</dbReference>
<accession>A0ABW0QQ88</accession>
<organism evidence="4 5">
    <name type="scientific">Rhodanobacter ginsengisoli</name>
    <dbReference type="NCBI Taxonomy" id="418646"/>
    <lineage>
        <taxon>Bacteria</taxon>
        <taxon>Pseudomonadati</taxon>
        <taxon>Pseudomonadota</taxon>
        <taxon>Gammaproteobacteria</taxon>
        <taxon>Lysobacterales</taxon>
        <taxon>Rhodanobacteraceae</taxon>
        <taxon>Rhodanobacter</taxon>
    </lineage>
</organism>
<dbReference type="InterPro" id="IPR035089">
    <property type="entry name" value="Phage_sheath_subtilisin"/>
</dbReference>
<dbReference type="PANTHER" id="PTHR35861:SF1">
    <property type="entry name" value="PHAGE TAIL SHEATH PROTEIN"/>
    <property type="match status" value="1"/>
</dbReference>
<gene>
    <name evidence="4" type="ORF">ACFPPA_14080</name>
</gene>
<evidence type="ECO:0000256" key="1">
    <source>
        <dbReference type="ARBA" id="ARBA00008005"/>
    </source>
</evidence>
<comment type="caution">
    <text evidence="4">The sequence shown here is derived from an EMBL/GenBank/DDBJ whole genome shotgun (WGS) entry which is preliminary data.</text>
</comment>
<proteinExistence type="inferred from homology"/>
<name>A0ABW0QQ88_9GAMM</name>
<protein>
    <submittedName>
        <fullName evidence="4">Phage tail sheath family protein</fullName>
    </submittedName>
</protein>
<reference evidence="5" key="1">
    <citation type="journal article" date="2019" name="Int. J. Syst. Evol. Microbiol.">
        <title>The Global Catalogue of Microorganisms (GCM) 10K type strain sequencing project: providing services to taxonomists for standard genome sequencing and annotation.</title>
        <authorList>
            <consortium name="The Broad Institute Genomics Platform"/>
            <consortium name="The Broad Institute Genome Sequencing Center for Infectious Disease"/>
            <person name="Wu L."/>
            <person name="Ma J."/>
        </authorList>
    </citation>
    <scope>NUCLEOTIDE SEQUENCE [LARGE SCALE GENOMIC DNA]</scope>
    <source>
        <strain evidence="5">CGMCC 1.16619</strain>
    </source>
</reference>
<dbReference type="InterPro" id="IPR052042">
    <property type="entry name" value="Tail_sheath_structural"/>
</dbReference>
<feature type="domain" description="Tail sheath protein C-terminal" evidence="3">
    <location>
        <begin position="426"/>
        <end position="528"/>
    </location>
</feature>
<dbReference type="EMBL" id="JBHSNF010000003">
    <property type="protein sequence ID" value="MFC5526865.1"/>
    <property type="molecule type" value="Genomic_DNA"/>
</dbReference>
<dbReference type="Pfam" id="PF17482">
    <property type="entry name" value="Phage_sheath_1C"/>
    <property type="match status" value="1"/>
</dbReference>
<sequence length="536" mass="57069">MPSALTYPGVYIEEIPSGVRTITGVATSIAAFIGRAASGPTDSDAESPVIINGYGDFERNFGTLDPACPMGYAVRDFYLNGGAQAAIVRLYKANGGKPAKAVIKIANLPLEAASAGSWGNQLRARVDSNVSAEIATRYGLANTDLFNLTVRDMNSGRQESFNNLTVKESPSRVDRVLKARSSLVRVAASLTLPATTVPAAHLDPDAGKTAWEQDKSSTGVASADQAADSAALDDAAYLGDPDAKTGIYALKKTDLFNLLCIPPDLRDGNTSATVYQTAMAFCVDRRALLIVDPPAEWSAAGTITQSGNAALTALGLNGDAARNAALYFPRVIEADPKRQGQLDTFVPCGIVAGVMARTDAQRGVWKAPAGLDAALNGVQGLATTLTDAENGMLNPLGVNCLRSFPLVGPVVWGSRTLRGADLLADEYKYVPVRRLALYLEESLFRGTQWVVFEPNDEPLWAQIRLNVGAFMQNLFRQGAFQGKTPQDAYFVKCDKETTTQNDINLGIVNIVVGFAPLKPAEFVVIQLQQMAGQIST</sequence>
<dbReference type="Pfam" id="PF04984">
    <property type="entry name" value="Phage_sheath_1"/>
    <property type="match status" value="1"/>
</dbReference>
<feature type="domain" description="Tail sheath protein subtilisin-like" evidence="2">
    <location>
        <begin position="240"/>
        <end position="417"/>
    </location>
</feature>
<evidence type="ECO:0000313" key="5">
    <source>
        <dbReference type="Proteomes" id="UP001596114"/>
    </source>
</evidence>